<proteinExistence type="inferred from homology"/>
<dbReference type="Pfam" id="PF01925">
    <property type="entry name" value="TauE"/>
    <property type="match status" value="1"/>
</dbReference>
<comment type="subcellular location">
    <subcellularLocation>
        <location evidence="6">Cell membrane</location>
        <topology evidence="6">Multi-pass membrane protein</topology>
    </subcellularLocation>
    <subcellularLocation>
        <location evidence="1">Membrane</location>
        <topology evidence="1">Multi-pass membrane protein</topology>
    </subcellularLocation>
</comment>
<sequence length="249" mass="25423">MPNFAELLVFIAVGAFAQLVDGALGMAYGVTSAGLLMGLGVPPVSASASVHYAETFTCGASGISHLLAGNVRRRLFLALVIPGVIGALLGAYVAINVPAHWMRIALTPYLLGMGVFLLFRGTRPPGDRTDVPRGTSLLGSVAGFVDAIGGGGWSALTVTVLLARGLPPRAVIGSVHLAKCVVSVAASISFLLSIGTTHLAAVFGLIIGGVLAAPFGAVFIRRIPGRLATYLAGFAVLALGLHNAFRLLV</sequence>
<keyword evidence="6" id="KW-1003">Cell membrane</keyword>
<feature type="transmembrane region" description="Helical" evidence="6">
    <location>
        <begin position="198"/>
        <end position="220"/>
    </location>
</feature>
<dbReference type="InterPro" id="IPR002781">
    <property type="entry name" value="TM_pro_TauE-like"/>
</dbReference>
<feature type="transmembrane region" description="Helical" evidence="6">
    <location>
        <begin position="170"/>
        <end position="192"/>
    </location>
</feature>
<evidence type="ECO:0000256" key="5">
    <source>
        <dbReference type="ARBA" id="ARBA00023136"/>
    </source>
</evidence>
<keyword evidence="3 6" id="KW-0812">Transmembrane</keyword>
<comment type="similarity">
    <text evidence="2 6">Belongs to the 4-toluene sulfonate uptake permease (TSUP) (TC 2.A.102) family.</text>
</comment>
<dbReference type="InterPro" id="IPR051598">
    <property type="entry name" value="TSUP/Inactive_protease-like"/>
</dbReference>
<evidence type="ECO:0000256" key="4">
    <source>
        <dbReference type="ARBA" id="ARBA00022989"/>
    </source>
</evidence>
<comment type="caution">
    <text evidence="7">The sequence shown here is derived from an EMBL/GenBank/DDBJ whole genome shotgun (WGS) entry which is preliminary data.</text>
</comment>
<dbReference type="PANTHER" id="PTHR43701:SF12">
    <property type="entry name" value="MEMBRANE TRANSPORTER PROTEIN YTNM-RELATED"/>
    <property type="match status" value="1"/>
</dbReference>
<feature type="transmembrane region" description="Helical" evidence="6">
    <location>
        <begin position="227"/>
        <end position="245"/>
    </location>
</feature>
<protein>
    <recommendedName>
        <fullName evidence="6">Probable membrane transporter protein</fullName>
    </recommendedName>
</protein>
<evidence type="ECO:0000256" key="1">
    <source>
        <dbReference type="ARBA" id="ARBA00004141"/>
    </source>
</evidence>
<evidence type="ECO:0000256" key="6">
    <source>
        <dbReference type="RuleBase" id="RU363041"/>
    </source>
</evidence>
<feature type="transmembrane region" description="Helical" evidence="6">
    <location>
        <begin position="101"/>
        <end position="119"/>
    </location>
</feature>
<dbReference type="Proteomes" id="UP001500657">
    <property type="component" value="Unassembled WGS sequence"/>
</dbReference>
<name>A0ABN0U8N5_9GAMM</name>
<organism evidence="7 8">
    <name type="scientific">Rhodanobacter caeni</name>
    <dbReference type="NCBI Taxonomy" id="657654"/>
    <lineage>
        <taxon>Bacteria</taxon>
        <taxon>Pseudomonadati</taxon>
        <taxon>Pseudomonadota</taxon>
        <taxon>Gammaproteobacteria</taxon>
        <taxon>Lysobacterales</taxon>
        <taxon>Rhodanobacteraceae</taxon>
        <taxon>Rhodanobacter</taxon>
    </lineage>
</organism>
<reference evidence="7 8" key="1">
    <citation type="journal article" date="2019" name="Int. J. Syst. Evol. Microbiol.">
        <title>The Global Catalogue of Microorganisms (GCM) 10K type strain sequencing project: providing services to taxonomists for standard genome sequencing and annotation.</title>
        <authorList>
            <consortium name="The Broad Institute Genomics Platform"/>
            <consortium name="The Broad Institute Genome Sequencing Center for Infectious Disease"/>
            <person name="Wu L."/>
            <person name="Ma J."/>
        </authorList>
    </citation>
    <scope>NUCLEOTIDE SEQUENCE [LARGE SCALE GENOMIC DNA]</scope>
    <source>
        <strain evidence="7 8">JCM 16242</strain>
    </source>
</reference>
<keyword evidence="8" id="KW-1185">Reference proteome</keyword>
<dbReference type="RefSeq" id="WP_343879693.1">
    <property type="nucleotide sequence ID" value="NZ_BAAAFO010000001.1"/>
</dbReference>
<evidence type="ECO:0000256" key="3">
    <source>
        <dbReference type="ARBA" id="ARBA00022692"/>
    </source>
</evidence>
<dbReference type="PANTHER" id="PTHR43701">
    <property type="entry name" value="MEMBRANE TRANSPORTER PROTEIN MJ0441-RELATED"/>
    <property type="match status" value="1"/>
</dbReference>
<evidence type="ECO:0000256" key="2">
    <source>
        <dbReference type="ARBA" id="ARBA00009142"/>
    </source>
</evidence>
<keyword evidence="4 6" id="KW-1133">Transmembrane helix</keyword>
<evidence type="ECO:0000313" key="7">
    <source>
        <dbReference type="EMBL" id="GAA0241819.1"/>
    </source>
</evidence>
<gene>
    <name evidence="7" type="ORF">GCM10009126_04330</name>
</gene>
<evidence type="ECO:0000313" key="8">
    <source>
        <dbReference type="Proteomes" id="UP001500657"/>
    </source>
</evidence>
<keyword evidence="5 6" id="KW-0472">Membrane</keyword>
<dbReference type="EMBL" id="BAAAFO010000001">
    <property type="protein sequence ID" value="GAA0241819.1"/>
    <property type="molecule type" value="Genomic_DNA"/>
</dbReference>
<accession>A0ABN0U8N5</accession>
<feature type="transmembrane region" description="Helical" evidence="6">
    <location>
        <begin position="75"/>
        <end position="95"/>
    </location>
</feature>